<gene>
    <name evidence="8" type="primary">ydiU</name>
    <name evidence="8" type="synonym">selO</name>
    <name evidence="9" type="ORF">D7316_01147</name>
</gene>
<comment type="catalytic activity">
    <reaction evidence="8">
        <text>L-histidyl-[protein] + UTP = N(tele)-(5'-uridylyl)-L-histidyl-[protein] + diphosphate</text>
        <dbReference type="Rhea" id="RHEA:83891"/>
        <dbReference type="Rhea" id="RHEA-COMP:9745"/>
        <dbReference type="Rhea" id="RHEA-COMP:20239"/>
        <dbReference type="ChEBI" id="CHEBI:29979"/>
        <dbReference type="ChEBI" id="CHEBI:33019"/>
        <dbReference type="ChEBI" id="CHEBI:46398"/>
        <dbReference type="ChEBI" id="CHEBI:233474"/>
    </reaction>
</comment>
<keyword evidence="7 8" id="KW-0460">Magnesium</keyword>
<dbReference type="EC" id="2.7.7.108" evidence="8"/>
<comment type="similarity">
    <text evidence="1 8">Belongs to the SELO family.</text>
</comment>
<feature type="binding site" evidence="8">
    <location>
        <position position="152"/>
    </location>
    <ligand>
        <name>ATP</name>
        <dbReference type="ChEBI" id="CHEBI:30616"/>
    </ligand>
</feature>
<feature type="binding site" evidence="8">
    <location>
        <position position="280"/>
    </location>
    <ligand>
        <name>Mg(2+)</name>
        <dbReference type="ChEBI" id="CHEBI:18420"/>
    </ligand>
</feature>
<reference evidence="9 10" key="1">
    <citation type="submission" date="2018-11" db="EMBL/GenBank/DDBJ databases">
        <title>Gordonia insulae sp. nov., isolated from an island soil.</title>
        <authorList>
            <person name="Kim Y.S."/>
            <person name="Kim S.B."/>
        </authorList>
    </citation>
    <scope>NUCLEOTIDE SEQUENCE [LARGE SCALE GENOMIC DNA]</scope>
    <source>
        <strain evidence="9 10">MMS17-SY073</strain>
    </source>
</reference>
<organism evidence="9 10">
    <name type="scientific">Gordonia insulae</name>
    <dbReference type="NCBI Taxonomy" id="2420509"/>
    <lineage>
        <taxon>Bacteria</taxon>
        <taxon>Bacillati</taxon>
        <taxon>Actinomycetota</taxon>
        <taxon>Actinomycetes</taxon>
        <taxon>Mycobacteriales</taxon>
        <taxon>Gordoniaceae</taxon>
        <taxon>Gordonia</taxon>
    </lineage>
</organism>
<dbReference type="GO" id="GO:0005524">
    <property type="term" value="F:ATP binding"/>
    <property type="evidence" value="ECO:0007669"/>
    <property type="project" value="UniProtKB-UniRule"/>
</dbReference>
<evidence type="ECO:0000256" key="6">
    <source>
        <dbReference type="ARBA" id="ARBA00022840"/>
    </source>
</evidence>
<evidence type="ECO:0000256" key="7">
    <source>
        <dbReference type="ARBA" id="ARBA00022842"/>
    </source>
</evidence>
<dbReference type="RefSeq" id="WP_124707405.1">
    <property type="nucleotide sequence ID" value="NZ_CP033972.1"/>
</dbReference>
<comment type="catalytic activity">
    <reaction evidence="8">
        <text>L-seryl-[protein] + UTP = O-(5'-uridylyl)-L-seryl-[protein] + diphosphate</text>
        <dbReference type="Rhea" id="RHEA:64604"/>
        <dbReference type="Rhea" id="RHEA-COMP:9863"/>
        <dbReference type="Rhea" id="RHEA-COMP:16635"/>
        <dbReference type="ChEBI" id="CHEBI:29999"/>
        <dbReference type="ChEBI" id="CHEBI:33019"/>
        <dbReference type="ChEBI" id="CHEBI:46398"/>
        <dbReference type="ChEBI" id="CHEBI:156051"/>
    </reaction>
</comment>
<evidence type="ECO:0000313" key="10">
    <source>
        <dbReference type="Proteomes" id="UP000271469"/>
    </source>
</evidence>
<dbReference type="OrthoDB" id="9776281at2"/>
<dbReference type="InterPro" id="IPR003846">
    <property type="entry name" value="SelO"/>
</dbReference>
<evidence type="ECO:0000313" key="9">
    <source>
        <dbReference type="EMBL" id="AZG44561.1"/>
    </source>
</evidence>
<protein>
    <recommendedName>
        <fullName evidence="8">Protein nucleotidyltransferase YdiU</fullName>
        <ecNumber evidence="8">2.7.7.-</ecNumber>
    </recommendedName>
    <alternativeName>
        <fullName evidence="8">Protein adenylyltransferase YdiU</fullName>
        <ecNumber evidence="8">2.7.7.108</ecNumber>
    </alternativeName>
    <alternativeName>
        <fullName evidence="8">Protein uridylyltransferase YdiU</fullName>
        <ecNumber evidence="8">2.7.7.-</ecNumber>
    </alternativeName>
</protein>
<feature type="binding site" evidence="8">
    <location>
        <position position="209"/>
    </location>
    <ligand>
        <name>ATP</name>
        <dbReference type="ChEBI" id="CHEBI:30616"/>
    </ligand>
</feature>
<keyword evidence="3 8" id="KW-0548">Nucleotidyltransferase</keyword>
<comment type="catalytic activity">
    <reaction evidence="8">
        <text>L-threonyl-[protein] + ATP = 3-O-(5'-adenylyl)-L-threonyl-[protein] + diphosphate</text>
        <dbReference type="Rhea" id="RHEA:54292"/>
        <dbReference type="Rhea" id="RHEA-COMP:11060"/>
        <dbReference type="Rhea" id="RHEA-COMP:13847"/>
        <dbReference type="ChEBI" id="CHEBI:30013"/>
        <dbReference type="ChEBI" id="CHEBI:30616"/>
        <dbReference type="ChEBI" id="CHEBI:33019"/>
        <dbReference type="ChEBI" id="CHEBI:138113"/>
        <dbReference type="EC" id="2.7.7.108"/>
    </reaction>
</comment>
<name>A0A3G8JHE2_9ACTN</name>
<feature type="binding site" evidence="8">
    <location>
        <position position="289"/>
    </location>
    <ligand>
        <name>Mg(2+)</name>
        <dbReference type="ChEBI" id="CHEBI:18420"/>
    </ligand>
</feature>
<keyword evidence="2 8" id="KW-0808">Transferase</keyword>
<evidence type="ECO:0000256" key="5">
    <source>
        <dbReference type="ARBA" id="ARBA00022741"/>
    </source>
</evidence>
<proteinExistence type="inferred from homology"/>
<dbReference type="KEGG" id="gom:D7316_01147"/>
<dbReference type="PANTHER" id="PTHR32057">
    <property type="entry name" value="PROTEIN ADENYLYLTRANSFERASE SELO, MITOCHONDRIAL"/>
    <property type="match status" value="1"/>
</dbReference>
<comment type="function">
    <text evidence="8">Nucleotidyltransferase involved in the post-translational modification of proteins. It can catalyze the addition of adenosine monophosphate (AMP) or uridine monophosphate (UMP) to a protein, resulting in modifications known as AMPylation and UMPylation.</text>
</comment>
<feature type="binding site" evidence="8">
    <location>
        <position position="118"/>
    </location>
    <ligand>
        <name>ATP</name>
        <dbReference type="ChEBI" id="CHEBI:30616"/>
    </ligand>
</feature>
<keyword evidence="5 8" id="KW-0547">Nucleotide-binding</keyword>
<evidence type="ECO:0000256" key="2">
    <source>
        <dbReference type="ARBA" id="ARBA00022679"/>
    </source>
</evidence>
<dbReference type="EC" id="2.7.7.-" evidence="8"/>
<keyword evidence="10" id="KW-1185">Reference proteome</keyword>
<keyword evidence="4 8" id="KW-0479">Metal-binding</keyword>
<dbReference type="AlphaFoldDB" id="A0A3G8JHE2"/>
<dbReference type="HAMAP" id="MF_00692">
    <property type="entry name" value="SelO"/>
    <property type="match status" value="1"/>
</dbReference>
<dbReference type="GO" id="GO:0070733">
    <property type="term" value="F:AMPylase activity"/>
    <property type="evidence" value="ECO:0007669"/>
    <property type="project" value="UniProtKB-EC"/>
</dbReference>
<sequence length="517" mass="55524">MGSETGRPRLRRVTLELVPAPSDSPTRTSSAITGLERTFADRLPPLSVPWRGADAPEPTLLVVNEELAAALGLDVAALRSADGMAILSGAAAPADATPVATAYAGHQFGGYAPLLGDGRALLLGELIDTGGHRVDLQLKGSGPTPFSRGGDGFAVVAPMLREYLVSEAMHALGVPTTRSLAVVATGRGVHRTGIEPGAVLTRVAASHLRVGTFEFAARRPELLGPLTDYAIARHYPELVDLPEDGNRYLAFLEAVIDRQAALVAQWMLVGFVHGVMNTDNTTISGETIDYGPCAFIDAFDPSAVFSSIDHGGRYAFGNQPAVLKWNLARFAETLLTLMAAEPDKAIDAATAVLASFDDRYNRYLIEGMRAKIGLIGTVGESDLIDDLLTLMSDQRADWTGTFRALANELRGDHAPLATLIPSEHIDPWLHRWRVALDGLGRDPDETAAAMDRINPLYIPRNHHLDEALRSATHGDISAFEQLLAAVTHPFEHRGEWDTFAAPAPESFTNTFQTFCGT</sequence>
<dbReference type="EMBL" id="CP033972">
    <property type="protein sequence ID" value="AZG44561.1"/>
    <property type="molecule type" value="Genomic_DNA"/>
</dbReference>
<keyword evidence="8" id="KW-0464">Manganese</keyword>
<feature type="binding site" evidence="8">
    <location>
        <position position="151"/>
    </location>
    <ligand>
        <name>ATP</name>
        <dbReference type="ChEBI" id="CHEBI:30616"/>
    </ligand>
</feature>
<feature type="binding site" evidence="8">
    <location>
        <position position="119"/>
    </location>
    <ligand>
        <name>ATP</name>
        <dbReference type="ChEBI" id="CHEBI:30616"/>
    </ligand>
</feature>
<dbReference type="NCBIfam" id="NF000658">
    <property type="entry name" value="PRK00029.1"/>
    <property type="match status" value="1"/>
</dbReference>
<evidence type="ECO:0000256" key="8">
    <source>
        <dbReference type="HAMAP-Rule" id="MF_00692"/>
    </source>
</evidence>
<dbReference type="Pfam" id="PF02696">
    <property type="entry name" value="SelO"/>
    <property type="match status" value="1"/>
</dbReference>
<comment type="cofactor">
    <cofactor evidence="8">
        <name>Mg(2+)</name>
        <dbReference type="ChEBI" id="CHEBI:18420"/>
    </cofactor>
    <cofactor evidence="8">
        <name>Mn(2+)</name>
        <dbReference type="ChEBI" id="CHEBI:29035"/>
    </cofactor>
</comment>
<accession>A0A3G8JHE2</accession>
<keyword evidence="6 8" id="KW-0067">ATP-binding</keyword>
<comment type="catalytic activity">
    <reaction evidence="8">
        <text>L-seryl-[protein] + ATP = 3-O-(5'-adenylyl)-L-seryl-[protein] + diphosphate</text>
        <dbReference type="Rhea" id="RHEA:58120"/>
        <dbReference type="Rhea" id="RHEA-COMP:9863"/>
        <dbReference type="Rhea" id="RHEA-COMP:15073"/>
        <dbReference type="ChEBI" id="CHEBI:29999"/>
        <dbReference type="ChEBI" id="CHEBI:30616"/>
        <dbReference type="ChEBI" id="CHEBI:33019"/>
        <dbReference type="ChEBI" id="CHEBI:142516"/>
        <dbReference type="EC" id="2.7.7.108"/>
    </reaction>
</comment>
<dbReference type="Proteomes" id="UP000271469">
    <property type="component" value="Chromosome"/>
</dbReference>
<feature type="binding site" evidence="8">
    <location>
        <position position="202"/>
    </location>
    <ligand>
        <name>ATP</name>
        <dbReference type="ChEBI" id="CHEBI:30616"/>
    </ligand>
</feature>
<evidence type="ECO:0000256" key="3">
    <source>
        <dbReference type="ARBA" id="ARBA00022695"/>
    </source>
</evidence>
<feature type="active site" description="Proton acceptor" evidence="8">
    <location>
        <position position="279"/>
    </location>
</feature>
<comment type="catalytic activity">
    <reaction evidence="8">
        <text>L-tyrosyl-[protein] + UTP = O-(5'-uridylyl)-L-tyrosyl-[protein] + diphosphate</text>
        <dbReference type="Rhea" id="RHEA:83887"/>
        <dbReference type="Rhea" id="RHEA-COMP:10136"/>
        <dbReference type="Rhea" id="RHEA-COMP:20238"/>
        <dbReference type="ChEBI" id="CHEBI:33019"/>
        <dbReference type="ChEBI" id="CHEBI:46398"/>
        <dbReference type="ChEBI" id="CHEBI:46858"/>
        <dbReference type="ChEBI" id="CHEBI:90602"/>
    </reaction>
</comment>
<evidence type="ECO:0000256" key="4">
    <source>
        <dbReference type="ARBA" id="ARBA00022723"/>
    </source>
</evidence>
<evidence type="ECO:0000256" key="1">
    <source>
        <dbReference type="ARBA" id="ARBA00009747"/>
    </source>
</evidence>
<dbReference type="GO" id="GO:0000287">
    <property type="term" value="F:magnesium ion binding"/>
    <property type="evidence" value="ECO:0007669"/>
    <property type="project" value="UniProtKB-UniRule"/>
</dbReference>
<feature type="binding site" evidence="8">
    <location>
        <position position="116"/>
    </location>
    <ligand>
        <name>ATP</name>
        <dbReference type="ChEBI" id="CHEBI:30616"/>
    </ligand>
</feature>
<feature type="binding site" evidence="8">
    <location>
        <position position="139"/>
    </location>
    <ligand>
        <name>ATP</name>
        <dbReference type="ChEBI" id="CHEBI:30616"/>
    </ligand>
</feature>
<comment type="catalytic activity">
    <reaction evidence="8">
        <text>L-tyrosyl-[protein] + ATP = O-(5'-adenylyl)-L-tyrosyl-[protein] + diphosphate</text>
        <dbReference type="Rhea" id="RHEA:54288"/>
        <dbReference type="Rhea" id="RHEA-COMP:10136"/>
        <dbReference type="Rhea" id="RHEA-COMP:13846"/>
        <dbReference type="ChEBI" id="CHEBI:30616"/>
        <dbReference type="ChEBI" id="CHEBI:33019"/>
        <dbReference type="ChEBI" id="CHEBI:46858"/>
        <dbReference type="ChEBI" id="CHEBI:83624"/>
        <dbReference type="EC" id="2.7.7.108"/>
    </reaction>
</comment>
<dbReference type="GO" id="GO:0030145">
    <property type="term" value="F:manganese ion binding"/>
    <property type="evidence" value="ECO:0007669"/>
    <property type="project" value="UniProtKB-UniRule"/>
</dbReference>
<dbReference type="PANTHER" id="PTHR32057:SF14">
    <property type="entry name" value="PROTEIN ADENYLYLTRANSFERASE SELO, MITOCHONDRIAL"/>
    <property type="match status" value="1"/>
</dbReference>
<feature type="binding site" evidence="8">
    <location>
        <position position="289"/>
    </location>
    <ligand>
        <name>ATP</name>
        <dbReference type="ChEBI" id="CHEBI:30616"/>
    </ligand>
</feature>